<keyword evidence="5" id="KW-1185">Reference proteome</keyword>
<protein>
    <submittedName>
        <fullName evidence="4">Gluconate 5-dehydrogenase</fullName>
        <ecNumber evidence="4">1.1.1.69</ecNumber>
    </submittedName>
</protein>
<dbReference type="Pfam" id="PF13561">
    <property type="entry name" value="adh_short_C2"/>
    <property type="match status" value="1"/>
</dbReference>
<dbReference type="EC" id="1.1.1.69" evidence="4"/>
<dbReference type="NCBIfam" id="NF006070">
    <property type="entry name" value="PRK08213.1"/>
    <property type="match status" value="1"/>
</dbReference>
<dbReference type="NCBIfam" id="NF005559">
    <property type="entry name" value="PRK07231.1"/>
    <property type="match status" value="1"/>
</dbReference>
<dbReference type="PANTHER" id="PTHR43618:SF8">
    <property type="entry name" value="7ALPHA-HYDROXYSTEROID DEHYDROGENASE"/>
    <property type="match status" value="1"/>
</dbReference>
<dbReference type="PRINTS" id="PR00081">
    <property type="entry name" value="GDHRDH"/>
</dbReference>
<evidence type="ECO:0000256" key="2">
    <source>
        <dbReference type="ARBA" id="ARBA00022857"/>
    </source>
</evidence>
<keyword evidence="3 4" id="KW-0560">Oxidoreductase</keyword>
<dbReference type="SUPFAM" id="SSF51735">
    <property type="entry name" value="NAD(P)-binding Rossmann-fold domains"/>
    <property type="match status" value="1"/>
</dbReference>
<organism evidence="4 5">
    <name type="scientific">Metabacillus niabensis</name>
    <dbReference type="NCBI Taxonomy" id="324854"/>
    <lineage>
        <taxon>Bacteria</taxon>
        <taxon>Bacillati</taxon>
        <taxon>Bacillota</taxon>
        <taxon>Bacilli</taxon>
        <taxon>Bacillales</taxon>
        <taxon>Bacillaceae</taxon>
        <taxon>Metabacillus</taxon>
    </lineage>
</organism>
<dbReference type="RefSeq" id="WP_095301569.1">
    <property type="nucleotide sequence ID" value="NZ_CADEPK010000360.1"/>
</dbReference>
<reference evidence="4 5" key="1">
    <citation type="submission" date="2023-07" db="EMBL/GenBank/DDBJ databases">
        <title>Genomic Encyclopedia of Type Strains, Phase IV (KMG-IV): sequencing the most valuable type-strain genomes for metagenomic binning, comparative biology and taxonomic classification.</title>
        <authorList>
            <person name="Goeker M."/>
        </authorList>
    </citation>
    <scope>NUCLEOTIDE SEQUENCE [LARGE SCALE GENOMIC DNA]</scope>
    <source>
        <strain evidence="4 5">DSM 17723</strain>
    </source>
</reference>
<comment type="caution">
    <text evidence="4">The sequence shown here is derived from an EMBL/GenBank/DDBJ whole genome shotgun (WGS) entry which is preliminary data.</text>
</comment>
<evidence type="ECO:0000313" key="5">
    <source>
        <dbReference type="Proteomes" id="UP001232245"/>
    </source>
</evidence>
<dbReference type="PANTHER" id="PTHR43618">
    <property type="entry name" value="7-ALPHA-HYDROXYSTEROID DEHYDROGENASE"/>
    <property type="match status" value="1"/>
</dbReference>
<dbReference type="Gene3D" id="3.40.50.720">
    <property type="entry name" value="NAD(P)-binding Rossmann-like Domain"/>
    <property type="match status" value="1"/>
</dbReference>
<evidence type="ECO:0000313" key="4">
    <source>
        <dbReference type="EMBL" id="MDQ0226785.1"/>
    </source>
</evidence>
<dbReference type="InterPro" id="IPR036291">
    <property type="entry name" value="NAD(P)-bd_dom_sf"/>
</dbReference>
<proteinExistence type="inferred from homology"/>
<comment type="similarity">
    <text evidence="1">Belongs to the short-chain dehydrogenases/reductases (SDR) family.</text>
</comment>
<dbReference type="Proteomes" id="UP001232245">
    <property type="component" value="Unassembled WGS sequence"/>
</dbReference>
<sequence length="258" mass="27188">MLVNELFNVSNKTAIVTGGGRGLGEIMAHTLAEAGANVVVCSRDLAACLEVSKALKDKGVQSLAFECDVTVPAEVEHVVTETVKQFGTIDILVNNSGTSWIAPILTMPADKWDKVMAVNVKGTFLFSQAVANVMTKQKSGKIINIASISGFGGTMDTFMNTTAYNTSKGAVMTFTKDLAVKLAPHNIQVNAIAPGFFPTKLSKPVIDHFSKQIIARTPAGRIGHPNDLKGAILFLASPASNYINGHILTIDGGTSALA</sequence>
<accession>A0ABT9Z465</accession>
<evidence type="ECO:0000256" key="3">
    <source>
        <dbReference type="ARBA" id="ARBA00023002"/>
    </source>
</evidence>
<dbReference type="EMBL" id="JAUSTZ010000006">
    <property type="protein sequence ID" value="MDQ0226785.1"/>
    <property type="molecule type" value="Genomic_DNA"/>
</dbReference>
<keyword evidence="2" id="KW-0521">NADP</keyword>
<dbReference type="InterPro" id="IPR002347">
    <property type="entry name" value="SDR_fam"/>
</dbReference>
<gene>
    <name evidence="4" type="ORF">J2S02_003130</name>
</gene>
<evidence type="ECO:0000256" key="1">
    <source>
        <dbReference type="ARBA" id="ARBA00006484"/>
    </source>
</evidence>
<dbReference type="InterPro" id="IPR052178">
    <property type="entry name" value="Sec_Metab_Biosynth_SDR"/>
</dbReference>
<name>A0ABT9Z465_9BACI</name>
<dbReference type="GO" id="GO:0008874">
    <property type="term" value="F:gluconate 5-dehydrogenase activity"/>
    <property type="evidence" value="ECO:0007669"/>
    <property type="project" value="UniProtKB-EC"/>
</dbReference>
<dbReference type="PRINTS" id="PR00080">
    <property type="entry name" value="SDRFAMILY"/>
</dbReference>